<name>A0ABS7W1X4_STROV</name>
<feature type="transmembrane region" description="Helical" evidence="7">
    <location>
        <begin position="348"/>
        <end position="367"/>
    </location>
</feature>
<dbReference type="InterPro" id="IPR038770">
    <property type="entry name" value="Na+/solute_symporter_sf"/>
</dbReference>
<organism evidence="9 10">
    <name type="scientific">Streptomyces olivaceus</name>
    <dbReference type="NCBI Taxonomy" id="47716"/>
    <lineage>
        <taxon>Bacteria</taxon>
        <taxon>Bacillati</taxon>
        <taxon>Actinomycetota</taxon>
        <taxon>Actinomycetes</taxon>
        <taxon>Kitasatosporales</taxon>
        <taxon>Streptomycetaceae</taxon>
        <taxon>Streptomyces</taxon>
    </lineage>
</organism>
<feature type="transmembrane region" description="Helical" evidence="7">
    <location>
        <begin position="228"/>
        <end position="250"/>
    </location>
</feature>
<evidence type="ECO:0000256" key="5">
    <source>
        <dbReference type="ARBA" id="ARBA00023065"/>
    </source>
</evidence>
<feature type="transmembrane region" description="Helical" evidence="7">
    <location>
        <begin position="97"/>
        <end position="115"/>
    </location>
</feature>
<comment type="subcellular location">
    <subcellularLocation>
        <location evidence="1">Membrane</location>
        <topology evidence="1">Multi-pass membrane protein</topology>
    </subcellularLocation>
</comment>
<evidence type="ECO:0000256" key="7">
    <source>
        <dbReference type="SAM" id="Phobius"/>
    </source>
</evidence>
<evidence type="ECO:0000256" key="2">
    <source>
        <dbReference type="ARBA" id="ARBA00022448"/>
    </source>
</evidence>
<keyword evidence="3 7" id="KW-0812">Transmembrane</keyword>
<keyword evidence="6 7" id="KW-0472">Membrane</keyword>
<sequence length="486" mass="50966">MATVRTRDARDTSPETGSRGRAVFLYGALVILPAVAVVLLLAVRGHAAGGDRTSSAAAPGPDVYGRLLLALPVILLVGQGCAALCRRMSQPGVVGEILAGLVLGPSVLGLLWPFARHWLLPDELMPPINVLAQLGLVLFMFLVGHELDLRRVRGRGHALLVVSHVGVAVPMLTGVVLTLGLYGPFAPAHMDFTPFALFVAVSLSITAFPVLARIVAERRLGSSTAGSMALVSAAIGDVTAWCLLAVVVTTARHSSLLGVGRVLLLTIGFCALLWLVVRPAATRLLSGGERDGRTARLPEAAVLPVLLVGILLSALATDRIGVHAIFGAFLLGVITPRRPAVARAAAGVRSVTETLLLPLFFVYSGLRTEIGLLSGGWRTWLWCLLVLVAAVVAKWGSTTAAARSVGLPWEDSMLLGALMNCRGLTELIVLNVGLDLGVISPTLFTVFVVMAVVSTVMTSPAVSAVQRFVRSRATGDTSSPNLSMTH</sequence>
<dbReference type="InterPro" id="IPR006153">
    <property type="entry name" value="Cation/H_exchanger_TM"/>
</dbReference>
<keyword evidence="5" id="KW-0406">Ion transport</keyword>
<keyword evidence="4 7" id="KW-1133">Transmembrane helix</keyword>
<feature type="transmembrane region" description="Helical" evidence="7">
    <location>
        <begin position="127"/>
        <end position="147"/>
    </location>
</feature>
<evidence type="ECO:0000259" key="8">
    <source>
        <dbReference type="Pfam" id="PF00999"/>
    </source>
</evidence>
<protein>
    <submittedName>
        <fullName evidence="9">Cation:proton antiporter</fullName>
    </submittedName>
</protein>
<keyword evidence="2" id="KW-0813">Transport</keyword>
<evidence type="ECO:0000313" key="9">
    <source>
        <dbReference type="EMBL" id="MBZ6151986.1"/>
    </source>
</evidence>
<evidence type="ECO:0000313" key="10">
    <source>
        <dbReference type="Proteomes" id="UP000758701"/>
    </source>
</evidence>
<gene>
    <name evidence="9" type="ORF">KVH32_12550</name>
</gene>
<feature type="transmembrane region" description="Helical" evidence="7">
    <location>
        <begin position="195"/>
        <end position="216"/>
    </location>
</feature>
<dbReference type="Gene3D" id="1.20.1530.20">
    <property type="match status" value="1"/>
</dbReference>
<evidence type="ECO:0000256" key="1">
    <source>
        <dbReference type="ARBA" id="ARBA00004141"/>
    </source>
</evidence>
<feature type="domain" description="Cation/H+ exchanger transmembrane" evidence="8">
    <location>
        <begin position="82"/>
        <end position="460"/>
    </location>
</feature>
<comment type="caution">
    <text evidence="9">The sequence shown here is derived from an EMBL/GenBank/DDBJ whole genome shotgun (WGS) entry which is preliminary data.</text>
</comment>
<dbReference type="EMBL" id="JAHSTP010000004">
    <property type="protein sequence ID" value="MBZ6151986.1"/>
    <property type="molecule type" value="Genomic_DNA"/>
</dbReference>
<feature type="transmembrane region" description="Helical" evidence="7">
    <location>
        <begin position="63"/>
        <end position="85"/>
    </location>
</feature>
<feature type="transmembrane region" description="Helical" evidence="7">
    <location>
        <begin position="159"/>
        <end position="183"/>
    </location>
</feature>
<feature type="transmembrane region" description="Helical" evidence="7">
    <location>
        <begin position="23"/>
        <end position="43"/>
    </location>
</feature>
<dbReference type="Pfam" id="PF00999">
    <property type="entry name" value="Na_H_Exchanger"/>
    <property type="match status" value="1"/>
</dbReference>
<dbReference type="InterPro" id="IPR050794">
    <property type="entry name" value="CPA2_transporter"/>
</dbReference>
<dbReference type="PANTHER" id="PTHR32468">
    <property type="entry name" value="CATION/H + ANTIPORTER"/>
    <property type="match status" value="1"/>
</dbReference>
<evidence type="ECO:0000256" key="6">
    <source>
        <dbReference type="ARBA" id="ARBA00023136"/>
    </source>
</evidence>
<dbReference type="Proteomes" id="UP000758701">
    <property type="component" value="Unassembled WGS sequence"/>
</dbReference>
<feature type="transmembrane region" description="Helical" evidence="7">
    <location>
        <begin position="256"/>
        <end position="277"/>
    </location>
</feature>
<feature type="transmembrane region" description="Helical" evidence="7">
    <location>
        <begin position="379"/>
        <end position="402"/>
    </location>
</feature>
<evidence type="ECO:0000256" key="4">
    <source>
        <dbReference type="ARBA" id="ARBA00022989"/>
    </source>
</evidence>
<dbReference type="PANTHER" id="PTHR32468:SF0">
    <property type="entry name" value="K(+)_H(+) ANTIPORTER 1"/>
    <property type="match status" value="1"/>
</dbReference>
<accession>A0ABS7W1X4</accession>
<feature type="transmembrane region" description="Helical" evidence="7">
    <location>
        <begin position="297"/>
        <end position="314"/>
    </location>
</feature>
<proteinExistence type="predicted"/>
<reference evidence="9 10" key="1">
    <citation type="submission" date="2021-06" db="EMBL/GenBank/DDBJ databases">
        <title>Ecological speciation of a Streptomyces species isolated from different habitats and geographic origins.</title>
        <authorList>
            <person name="Wang J."/>
        </authorList>
    </citation>
    <scope>NUCLEOTIDE SEQUENCE [LARGE SCALE GENOMIC DNA]</scope>
    <source>
        <strain evidence="9 10">FXJ8.012</strain>
    </source>
</reference>
<keyword evidence="10" id="KW-1185">Reference proteome</keyword>
<feature type="transmembrane region" description="Helical" evidence="7">
    <location>
        <begin position="438"/>
        <end position="462"/>
    </location>
</feature>
<dbReference type="RefSeq" id="WP_224309928.1">
    <property type="nucleotide sequence ID" value="NZ_JAHSTR010000010.1"/>
</dbReference>
<evidence type="ECO:0000256" key="3">
    <source>
        <dbReference type="ARBA" id="ARBA00022692"/>
    </source>
</evidence>